<evidence type="ECO:0000313" key="4">
    <source>
        <dbReference type="EMBL" id="KAG7128253.1"/>
    </source>
</evidence>
<dbReference type="CDD" id="cd00067">
    <property type="entry name" value="GAL4"/>
    <property type="match status" value="1"/>
</dbReference>
<name>A0A8I3AKM7_VERLO</name>
<sequence>MIRSVLSLELNNETLNHRPSGQGSPARPGVNPSVTHDTHFGRVVPPVAMPPRLGYKKSRGGCARCKRRRVKCDEKRPCTACVRHGTECSLVQGPPSAATSPDEQQHASPPGDMGLSTVRSSSNGSFDRPVPGPSAMLRRDLSASGSQQTRPISSSTPLSTPDRDPYAVVPIGTWYTDLELMHHYSTSACLTLPRSADLQHVWQLEIPKIALTHVFLLHQVLAFSALHLATLRPERRAAYALTASQHQTDAVAGMRAALPRITAANCDPLFAASSLLLLSAYAMFPHQQQCSSPDQPLPSPTVDNILDVFLLIRGMSEILDASELLIRRGTLGHLFAQETAPPTSTPLLDSVAARLTTFNAAIDPTNIVVARELEGLISWIHRATATTALPENRIALTWPIDLSGDYISLLRQRDPAALSLLAYYCVIVSAVEPTTWYMQGWGRNALCSIEDCLSPAWKELIEWPLLFATGRETP</sequence>
<protein>
    <submittedName>
        <fullName evidence="4">Sterol uptake control protein 2 like</fullName>
    </submittedName>
</protein>
<dbReference type="PROSITE" id="PS50048">
    <property type="entry name" value="ZN2_CY6_FUNGAL_2"/>
    <property type="match status" value="1"/>
</dbReference>
<feature type="compositionally biased region" description="Polar residues" evidence="2">
    <location>
        <begin position="143"/>
        <end position="159"/>
    </location>
</feature>
<dbReference type="OrthoDB" id="3546279at2759"/>
<dbReference type="EMBL" id="JAEMWZ010000271">
    <property type="protein sequence ID" value="KAG7128253.1"/>
    <property type="molecule type" value="Genomic_DNA"/>
</dbReference>
<proteinExistence type="predicted"/>
<evidence type="ECO:0000256" key="1">
    <source>
        <dbReference type="ARBA" id="ARBA00023242"/>
    </source>
</evidence>
<evidence type="ECO:0000256" key="2">
    <source>
        <dbReference type="SAM" id="MobiDB-lite"/>
    </source>
</evidence>
<dbReference type="AlphaFoldDB" id="A0A8I3AKM7"/>
<dbReference type="PANTHER" id="PTHR47784:SF5">
    <property type="entry name" value="STEROL UPTAKE CONTROL PROTEIN 2"/>
    <property type="match status" value="1"/>
</dbReference>
<dbReference type="PANTHER" id="PTHR47784">
    <property type="entry name" value="STEROL UPTAKE CONTROL PROTEIN 2"/>
    <property type="match status" value="1"/>
</dbReference>
<evidence type="ECO:0000313" key="5">
    <source>
        <dbReference type="Proteomes" id="UP000689129"/>
    </source>
</evidence>
<dbReference type="GO" id="GO:0008270">
    <property type="term" value="F:zinc ion binding"/>
    <property type="evidence" value="ECO:0007669"/>
    <property type="project" value="InterPro"/>
</dbReference>
<dbReference type="GO" id="GO:0001228">
    <property type="term" value="F:DNA-binding transcription activator activity, RNA polymerase II-specific"/>
    <property type="evidence" value="ECO:0007669"/>
    <property type="project" value="TreeGrafter"/>
</dbReference>
<feature type="region of interest" description="Disordered" evidence="2">
    <location>
        <begin position="14"/>
        <end position="60"/>
    </location>
</feature>
<keyword evidence="1" id="KW-0539">Nucleus</keyword>
<accession>A0A8I3AKM7</accession>
<dbReference type="PROSITE" id="PS00463">
    <property type="entry name" value="ZN2_CY6_FUNGAL_1"/>
    <property type="match status" value="1"/>
</dbReference>
<comment type="caution">
    <text evidence="4">The sequence shown here is derived from an EMBL/GenBank/DDBJ whole genome shotgun (WGS) entry which is preliminary data.</text>
</comment>
<reference evidence="4" key="1">
    <citation type="journal article" date="2021" name="Mol. Plant Pathol.">
        <title>A 20-kb lineage-specific genomic region tames virulence in pathogenic amphidiploid Verticillium longisporum.</title>
        <authorList>
            <person name="Harting R."/>
            <person name="Starke J."/>
            <person name="Kusch H."/>
            <person name="Poggeler S."/>
            <person name="Maurus I."/>
            <person name="Schluter R."/>
            <person name="Landesfeind M."/>
            <person name="Bulla I."/>
            <person name="Nowrousian M."/>
            <person name="de Jonge R."/>
            <person name="Stahlhut G."/>
            <person name="Hoff K.J."/>
            <person name="Asshauer K.P."/>
            <person name="Thurmer A."/>
            <person name="Stanke M."/>
            <person name="Daniel R."/>
            <person name="Morgenstern B."/>
            <person name="Thomma B.P.H.J."/>
            <person name="Kronstad J.W."/>
            <person name="Braus-Stromeyer S.A."/>
            <person name="Braus G.H."/>
        </authorList>
    </citation>
    <scope>NUCLEOTIDE SEQUENCE</scope>
    <source>
        <strain evidence="4">Vl32</strain>
    </source>
</reference>
<gene>
    <name evidence="4" type="ORF">HYQ45_012019</name>
</gene>
<organism evidence="4 5">
    <name type="scientific">Verticillium longisporum</name>
    <name type="common">Verticillium dahliae var. longisporum</name>
    <dbReference type="NCBI Taxonomy" id="100787"/>
    <lineage>
        <taxon>Eukaryota</taxon>
        <taxon>Fungi</taxon>
        <taxon>Dikarya</taxon>
        <taxon>Ascomycota</taxon>
        <taxon>Pezizomycotina</taxon>
        <taxon>Sordariomycetes</taxon>
        <taxon>Hypocreomycetidae</taxon>
        <taxon>Glomerellales</taxon>
        <taxon>Plectosphaerellaceae</taxon>
        <taxon>Verticillium</taxon>
    </lineage>
</organism>
<dbReference type="InterPro" id="IPR053157">
    <property type="entry name" value="Sterol_Uptake_Regulator"/>
</dbReference>
<dbReference type="Proteomes" id="UP000689129">
    <property type="component" value="Unassembled WGS sequence"/>
</dbReference>
<feature type="region of interest" description="Disordered" evidence="2">
    <location>
        <begin position="89"/>
        <end position="164"/>
    </location>
</feature>
<feature type="compositionally biased region" description="Polar residues" evidence="2">
    <location>
        <begin position="14"/>
        <end position="23"/>
    </location>
</feature>
<feature type="domain" description="Zn(2)-C6 fungal-type" evidence="3">
    <location>
        <begin position="61"/>
        <end position="90"/>
    </location>
</feature>
<dbReference type="Pfam" id="PF00172">
    <property type="entry name" value="Zn_clus"/>
    <property type="match status" value="1"/>
</dbReference>
<evidence type="ECO:0000259" key="3">
    <source>
        <dbReference type="PROSITE" id="PS50048"/>
    </source>
</evidence>
<dbReference type="SMART" id="SM00066">
    <property type="entry name" value="GAL4"/>
    <property type="match status" value="1"/>
</dbReference>
<dbReference type="InterPro" id="IPR001138">
    <property type="entry name" value="Zn2Cys6_DnaBD"/>
</dbReference>